<dbReference type="GO" id="GO:0004674">
    <property type="term" value="F:protein serine/threonine kinase activity"/>
    <property type="evidence" value="ECO:0007669"/>
    <property type="project" value="UniProtKB-KW"/>
</dbReference>
<name>A0A4R5KJK9_9BACL</name>
<protein>
    <submittedName>
        <fullName evidence="1">Serine/threonine protein kinase</fullName>
    </submittedName>
</protein>
<dbReference type="PANTHER" id="PTHR37171:SF1">
    <property type="entry name" value="SERINE_THREONINE-PROTEIN KINASE YRZF-RELATED"/>
    <property type="match status" value="1"/>
</dbReference>
<keyword evidence="1" id="KW-0808">Transferase</keyword>
<keyword evidence="2" id="KW-1185">Reference proteome</keyword>
<organism evidence="1 2">
    <name type="scientific">Paenibacillus piri</name>
    <dbReference type="NCBI Taxonomy" id="2547395"/>
    <lineage>
        <taxon>Bacteria</taxon>
        <taxon>Bacillati</taxon>
        <taxon>Bacillota</taxon>
        <taxon>Bacilli</taxon>
        <taxon>Bacillales</taxon>
        <taxon>Paenibacillaceae</taxon>
        <taxon>Paenibacillus</taxon>
    </lineage>
</organism>
<dbReference type="SUPFAM" id="SSF56112">
    <property type="entry name" value="Protein kinase-like (PK-like)"/>
    <property type="match status" value="1"/>
</dbReference>
<evidence type="ECO:0000313" key="2">
    <source>
        <dbReference type="Proteomes" id="UP000295636"/>
    </source>
</evidence>
<keyword evidence="1" id="KW-0723">Serine/threonine-protein kinase</keyword>
<reference evidence="1 2" key="1">
    <citation type="submission" date="2019-03" db="EMBL/GenBank/DDBJ databases">
        <title>This is whole genome sequence of Paenibacillus sp MS74 strain.</title>
        <authorList>
            <person name="Trinh H.N."/>
        </authorList>
    </citation>
    <scope>NUCLEOTIDE SEQUENCE [LARGE SCALE GENOMIC DNA]</scope>
    <source>
        <strain evidence="1 2">MS74</strain>
    </source>
</reference>
<gene>
    <name evidence="1" type="ORF">E1757_24230</name>
</gene>
<dbReference type="PANTHER" id="PTHR37171">
    <property type="entry name" value="SERINE/THREONINE-PROTEIN KINASE YRZF-RELATED"/>
    <property type="match status" value="1"/>
</dbReference>
<dbReference type="RefSeq" id="WP_133232971.1">
    <property type="nucleotide sequence ID" value="NZ_SMRT01000013.1"/>
</dbReference>
<dbReference type="InterPro" id="IPR052396">
    <property type="entry name" value="Meiotic_Drive_Suppr_Kinase"/>
</dbReference>
<dbReference type="EMBL" id="SMRT01000013">
    <property type="protein sequence ID" value="TDF94510.1"/>
    <property type="molecule type" value="Genomic_DNA"/>
</dbReference>
<sequence length="211" mass="24384">MSRERIGQLIVLVERELLPLLRIESVNPHNPIEVQAVPKPWKRVGTGNYAVVVSHPEYDGLVVKVYAPGREGLEEEVEVYRRLGRHPAYSECYHAGSSYLILRRLSGITLYNCVLRGISIPRQVIDDIDAALRYARSKGLNPHDVHGKNVMLQDGRGVVVDVSDFLKQEPCRMWDDLKKAYDCFYFPIVRKMKIPEWMLTAVRKGYRYFNR</sequence>
<dbReference type="InterPro" id="IPR011009">
    <property type="entry name" value="Kinase-like_dom_sf"/>
</dbReference>
<dbReference type="AlphaFoldDB" id="A0A4R5KJK9"/>
<proteinExistence type="predicted"/>
<evidence type="ECO:0000313" key="1">
    <source>
        <dbReference type="EMBL" id="TDF94510.1"/>
    </source>
</evidence>
<accession>A0A4R5KJK9</accession>
<keyword evidence="1" id="KW-0418">Kinase</keyword>
<dbReference type="Proteomes" id="UP000295636">
    <property type="component" value="Unassembled WGS sequence"/>
</dbReference>
<dbReference type="Gene3D" id="1.10.510.10">
    <property type="entry name" value="Transferase(Phosphotransferase) domain 1"/>
    <property type="match status" value="1"/>
</dbReference>
<dbReference type="OrthoDB" id="529320at2"/>
<comment type="caution">
    <text evidence="1">The sequence shown here is derived from an EMBL/GenBank/DDBJ whole genome shotgun (WGS) entry which is preliminary data.</text>
</comment>